<name>A0A0C2S694_AMAMK</name>
<gene>
    <name evidence="1" type="ORF">M378DRAFT_170784</name>
</gene>
<dbReference type="EMBL" id="KN818342">
    <property type="protein sequence ID" value="KIL58270.1"/>
    <property type="molecule type" value="Genomic_DNA"/>
</dbReference>
<dbReference type="AlphaFoldDB" id="A0A0C2S694"/>
<dbReference type="HOGENOM" id="CLU_2711469_0_0_1"/>
<reference evidence="1 2" key="1">
    <citation type="submission" date="2014-04" db="EMBL/GenBank/DDBJ databases">
        <title>Evolutionary Origins and Diversification of the Mycorrhizal Mutualists.</title>
        <authorList>
            <consortium name="DOE Joint Genome Institute"/>
            <consortium name="Mycorrhizal Genomics Consortium"/>
            <person name="Kohler A."/>
            <person name="Kuo A."/>
            <person name="Nagy L.G."/>
            <person name="Floudas D."/>
            <person name="Copeland A."/>
            <person name="Barry K.W."/>
            <person name="Cichocki N."/>
            <person name="Veneault-Fourrey C."/>
            <person name="LaButti K."/>
            <person name="Lindquist E.A."/>
            <person name="Lipzen A."/>
            <person name="Lundell T."/>
            <person name="Morin E."/>
            <person name="Murat C."/>
            <person name="Riley R."/>
            <person name="Ohm R."/>
            <person name="Sun H."/>
            <person name="Tunlid A."/>
            <person name="Henrissat B."/>
            <person name="Grigoriev I.V."/>
            <person name="Hibbett D.S."/>
            <person name="Martin F."/>
        </authorList>
    </citation>
    <scope>NUCLEOTIDE SEQUENCE [LARGE SCALE GENOMIC DNA]</scope>
    <source>
        <strain evidence="1 2">Koide BX008</strain>
    </source>
</reference>
<sequence length="74" mass="8507">MRRGCTPVLGLPFVCEQRILTGNFLQSASNLSASSFRSFSPEICSFRKIKRGRLRRPFLYSLYLLISSIRYVNS</sequence>
<dbReference type="Proteomes" id="UP000054549">
    <property type="component" value="Unassembled WGS sequence"/>
</dbReference>
<evidence type="ECO:0000313" key="2">
    <source>
        <dbReference type="Proteomes" id="UP000054549"/>
    </source>
</evidence>
<evidence type="ECO:0000313" key="1">
    <source>
        <dbReference type="EMBL" id="KIL58270.1"/>
    </source>
</evidence>
<keyword evidence="2" id="KW-1185">Reference proteome</keyword>
<organism evidence="1 2">
    <name type="scientific">Amanita muscaria (strain Koide BX008)</name>
    <dbReference type="NCBI Taxonomy" id="946122"/>
    <lineage>
        <taxon>Eukaryota</taxon>
        <taxon>Fungi</taxon>
        <taxon>Dikarya</taxon>
        <taxon>Basidiomycota</taxon>
        <taxon>Agaricomycotina</taxon>
        <taxon>Agaricomycetes</taxon>
        <taxon>Agaricomycetidae</taxon>
        <taxon>Agaricales</taxon>
        <taxon>Pluteineae</taxon>
        <taxon>Amanitaceae</taxon>
        <taxon>Amanita</taxon>
    </lineage>
</organism>
<dbReference type="InParanoid" id="A0A0C2S694"/>
<accession>A0A0C2S694</accession>
<proteinExistence type="predicted"/>
<feature type="non-terminal residue" evidence="1">
    <location>
        <position position="74"/>
    </location>
</feature>
<protein>
    <submittedName>
        <fullName evidence="1">Uncharacterized protein</fullName>
    </submittedName>
</protein>